<proteinExistence type="inferred from homology"/>
<keyword evidence="11 12" id="KW-0326">Glycosidase</keyword>
<evidence type="ECO:0000256" key="4">
    <source>
        <dbReference type="ARBA" id="ARBA00009743"/>
    </source>
</evidence>
<dbReference type="FunFam" id="3.20.20.70:FF:000202">
    <property type="entry name" value="Alpha-galactosidase"/>
    <property type="match status" value="1"/>
</dbReference>
<dbReference type="InterPro" id="IPR000111">
    <property type="entry name" value="Glyco_hydro_27/36_CS"/>
</dbReference>
<keyword evidence="8 12" id="KW-0378">Hydrolase</keyword>
<evidence type="ECO:0000256" key="7">
    <source>
        <dbReference type="ARBA" id="ARBA00022729"/>
    </source>
</evidence>
<dbReference type="InterPro" id="IPR002241">
    <property type="entry name" value="Glyco_hydro_27"/>
</dbReference>
<dbReference type="InterPro" id="IPR013780">
    <property type="entry name" value="Glyco_hydro_b"/>
</dbReference>
<evidence type="ECO:0000256" key="3">
    <source>
        <dbReference type="ARBA" id="ARBA00004613"/>
    </source>
</evidence>
<keyword evidence="9 12" id="KW-1015">Disulfide bond</keyword>
<evidence type="ECO:0000313" key="17">
    <source>
        <dbReference type="Proteomes" id="UP001201262"/>
    </source>
</evidence>
<sequence length="499" mass="55474">MKVIRNACAVASLWTAGVHAVNNGLGLTPQMGWNNWNSLFCDVSESLLLDTAEILIEAGLRDLGYNYVVLDDCWSDGRDETGHLRPDLEKFPNGMKSVADHLHRNGLLFGMYSSAGELTCARYEGSLDYEKEDAESFASWEVDYLKYDNCYNMGRMGSPLTSFNRYKAMWDALNATGRPIFYSLCNWGEDYSHSWGASISNSWRMSGDIYDSFARPDPICSCTNFDNPLCVSPGSQCSVLFILNRVATFVDKSQPGAWNDLDMLEVGQGGMTDEEYKAHFAMWAAVKSPLLLGNDLRVMDAKTLSIVNNPAIIALSQDPMGEPAVRVYRNENVPKDEYGIGETHVWSGRLALGDQVVILLNVADEDLQMKVPLSEIFIRDGPGGSAPQVSHDWDVYDLWANRMADSDAQSILDAKNEAAREAVFKRLNWYNSTETAYADGLQKQDSRLMGKKIGTVNAGGVLESSVERHSAKVFRLRSANGEPPKRKATVKDKEIKDEL</sequence>
<dbReference type="GO" id="GO:0005576">
    <property type="term" value="C:extracellular region"/>
    <property type="evidence" value="ECO:0007669"/>
    <property type="project" value="UniProtKB-SubCell"/>
</dbReference>
<dbReference type="Gene3D" id="2.60.40.1180">
    <property type="entry name" value="Golgi alpha-mannosidase II"/>
    <property type="match status" value="1"/>
</dbReference>
<evidence type="ECO:0000259" key="15">
    <source>
        <dbReference type="Pfam" id="PF17801"/>
    </source>
</evidence>
<keyword evidence="10" id="KW-0325">Glycoprotein</keyword>
<evidence type="ECO:0000256" key="11">
    <source>
        <dbReference type="ARBA" id="ARBA00023295"/>
    </source>
</evidence>
<dbReference type="EC" id="3.2.1.22" evidence="5 12"/>
<comment type="subcellular location">
    <subcellularLocation>
        <location evidence="3">Secreted</location>
    </subcellularLocation>
</comment>
<feature type="compositionally biased region" description="Basic and acidic residues" evidence="13">
    <location>
        <begin position="483"/>
        <end position="499"/>
    </location>
</feature>
<feature type="signal peptide" evidence="14">
    <location>
        <begin position="1"/>
        <end position="20"/>
    </location>
</feature>
<organism evidence="16 17">
    <name type="scientific">Talaromyces proteolyticus</name>
    <dbReference type="NCBI Taxonomy" id="1131652"/>
    <lineage>
        <taxon>Eukaryota</taxon>
        <taxon>Fungi</taxon>
        <taxon>Dikarya</taxon>
        <taxon>Ascomycota</taxon>
        <taxon>Pezizomycotina</taxon>
        <taxon>Eurotiomycetes</taxon>
        <taxon>Eurotiomycetidae</taxon>
        <taxon>Eurotiales</taxon>
        <taxon>Trichocomaceae</taxon>
        <taxon>Talaromyces</taxon>
        <taxon>Talaromyces sect. Bacilispori</taxon>
    </lineage>
</organism>
<feature type="chain" id="PRO_5042269370" description="Alpha-galactosidase" evidence="14">
    <location>
        <begin position="21"/>
        <end position="499"/>
    </location>
</feature>
<dbReference type="SUPFAM" id="SSF51445">
    <property type="entry name" value="(Trans)glycosidases"/>
    <property type="match status" value="1"/>
</dbReference>
<evidence type="ECO:0000256" key="5">
    <source>
        <dbReference type="ARBA" id="ARBA00012755"/>
    </source>
</evidence>
<accession>A0AAD4L6M6</accession>
<dbReference type="RefSeq" id="XP_046078166.1">
    <property type="nucleotide sequence ID" value="XM_046217780.1"/>
</dbReference>
<evidence type="ECO:0000313" key="16">
    <source>
        <dbReference type="EMBL" id="KAH8705545.1"/>
    </source>
</evidence>
<dbReference type="InterPro" id="IPR041233">
    <property type="entry name" value="Melibiase_C"/>
</dbReference>
<feature type="domain" description="Alpha galactosidase C-terminal" evidence="15">
    <location>
        <begin position="341"/>
        <end position="406"/>
    </location>
</feature>
<comment type="similarity">
    <text evidence="4 12">Belongs to the glycosyl hydrolase 27 family.</text>
</comment>
<dbReference type="PRINTS" id="PR00748">
    <property type="entry name" value="MELIBIASE"/>
</dbReference>
<feature type="region of interest" description="Disordered" evidence="13">
    <location>
        <begin position="474"/>
        <end position="499"/>
    </location>
</feature>
<keyword evidence="6" id="KW-0964">Secreted</keyword>
<dbReference type="Proteomes" id="UP001201262">
    <property type="component" value="Unassembled WGS sequence"/>
</dbReference>
<evidence type="ECO:0000256" key="1">
    <source>
        <dbReference type="ARBA" id="ARBA00001255"/>
    </source>
</evidence>
<comment type="function">
    <text evidence="2">Hydrolyzes a variety of simple alpha-D-galactoside as well as more complex molecules such as oligosaccharides and polysaccharides.</text>
</comment>
<dbReference type="PRINTS" id="PR00740">
    <property type="entry name" value="GLHYDRLASE27"/>
</dbReference>
<name>A0AAD4L6M6_9EURO</name>
<keyword evidence="7 14" id="KW-0732">Signal</keyword>
<evidence type="ECO:0000256" key="12">
    <source>
        <dbReference type="RuleBase" id="RU361168"/>
    </source>
</evidence>
<dbReference type="GeneID" id="70248067"/>
<evidence type="ECO:0000256" key="8">
    <source>
        <dbReference type="ARBA" id="ARBA00022801"/>
    </source>
</evidence>
<dbReference type="CDD" id="cd14792">
    <property type="entry name" value="GH27"/>
    <property type="match status" value="1"/>
</dbReference>
<evidence type="ECO:0000256" key="6">
    <source>
        <dbReference type="ARBA" id="ARBA00022525"/>
    </source>
</evidence>
<evidence type="ECO:0000256" key="9">
    <source>
        <dbReference type="ARBA" id="ARBA00023157"/>
    </source>
</evidence>
<protein>
    <recommendedName>
        <fullName evidence="5 12">Alpha-galactosidase</fullName>
        <ecNumber evidence="5 12">3.2.1.22</ecNumber>
    </recommendedName>
    <alternativeName>
        <fullName evidence="12">Melibiase</fullName>
    </alternativeName>
</protein>
<dbReference type="InterPro" id="IPR017853">
    <property type="entry name" value="GH"/>
</dbReference>
<dbReference type="PANTHER" id="PTHR11452:SF75">
    <property type="entry name" value="ALPHA-GALACTOSIDASE MEL1"/>
    <property type="match status" value="1"/>
</dbReference>
<reference evidence="16" key="1">
    <citation type="submission" date="2021-12" db="EMBL/GenBank/DDBJ databases">
        <title>Convergent genome expansion in fungi linked to evolution of root-endophyte symbiosis.</title>
        <authorList>
            <consortium name="DOE Joint Genome Institute"/>
            <person name="Ke Y.-H."/>
            <person name="Bonito G."/>
            <person name="Liao H.-L."/>
            <person name="Looney B."/>
            <person name="Rojas-Flechas A."/>
            <person name="Nash J."/>
            <person name="Hameed K."/>
            <person name="Schadt C."/>
            <person name="Martin F."/>
            <person name="Crous P.W."/>
            <person name="Miettinen O."/>
            <person name="Magnuson J.K."/>
            <person name="Labbe J."/>
            <person name="Jacobson D."/>
            <person name="Doktycz M.J."/>
            <person name="Veneault-Fourrey C."/>
            <person name="Kuo A."/>
            <person name="Mondo S."/>
            <person name="Calhoun S."/>
            <person name="Riley R."/>
            <person name="Ohm R."/>
            <person name="LaButti K."/>
            <person name="Andreopoulos B."/>
            <person name="Pangilinan J."/>
            <person name="Nolan M."/>
            <person name="Tritt A."/>
            <person name="Clum A."/>
            <person name="Lipzen A."/>
            <person name="Daum C."/>
            <person name="Barry K."/>
            <person name="Grigoriev I.V."/>
            <person name="Vilgalys R."/>
        </authorList>
    </citation>
    <scope>NUCLEOTIDE SEQUENCE</scope>
    <source>
        <strain evidence="16">PMI_201</strain>
    </source>
</reference>
<dbReference type="PANTHER" id="PTHR11452">
    <property type="entry name" value="ALPHA-GALACTOSIDASE/ALPHA-N-ACETYLGALACTOSAMINIDASE"/>
    <property type="match status" value="1"/>
</dbReference>
<comment type="catalytic activity">
    <reaction evidence="1 12">
        <text>Hydrolysis of terminal, non-reducing alpha-D-galactose residues in alpha-D-galactosides, including galactose oligosaccharides, galactomannans and galactolipids.</text>
        <dbReference type="EC" id="3.2.1.22"/>
    </reaction>
</comment>
<dbReference type="EMBL" id="JAJTJA010000001">
    <property type="protein sequence ID" value="KAH8705545.1"/>
    <property type="molecule type" value="Genomic_DNA"/>
</dbReference>
<dbReference type="Gene3D" id="3.20.20.70">
    <property type="entry name" value="Aldolase class I"/>
    <property type="match status" value="1"/>
</dbReference>
<keyword evidence="17" id="KW-1185">Reference proteome</keyword>
<dbReference type="GO" id="GO:0004557">
    <property type="term" value="F:alpha-galactosidase activity"/>
    <property type="evidence" value="ECO:0007669"/>
    <property type="project" value="UniProtKB-EC"/>
</dbReference>
<dbReference type="InterPro" id="IPR013785">
    <property type="entry name" value="Aldolase_TIM"/>
</dbReference>
<gene>
    <name evidence="16" type="ORF">BGW36DRAFT_393132</name>
</gene>
<evidence type="ECO:0000256" key="13">
    <source>
        <dbReference type="SAM" id="MobiDB-lite"/>
    </source>
</evidence>
<dbReference type="InterPro" id="IPR006215">
    <property type="entry name" value="Glyco_hydro_melibiase"/>
</dbReference>
<evidence type="ECO:0000256" key="10">
    <source>
        <dbReference type="ARBA" id="ARBA00023180"/>
    </source>
</evidence>
<dbReference type="SUPFAM" id="SSF51011">
    <property type="entry name" value="Glycosyl hydrolase domain"/>
    <property type="match status" value="1"/>
</dbReference>
<dbReference type="AlphaFoldDB" id="A0AAD4L6M6"/>
<dbReference type="GO" id="GO:0005995">
    <property type="term" value="P:melibiose catabolic process"/>
    <property type="evidence" value="ECO:0007669"/>
    <property type="project" value="UniProtKB-ARBA"/>
</dbReference>
<dbReference type="Pfam" id="PF16499">
    <property type="entry name" value="Melibiase_2"/>
    <property type="match status" value="1"/>
</dbReference>
<evidence type="ECO:0000256" key="14">
    <source>
        <dbReference type="SAM" id="SignalP"/>
    </source>
</evidence>
<evidence type="ECO:0000256" key="2">
    <source>
        <dbReference type="ARBA" id="ARBA00003969"/>
    </source>
</evidence>
<dbReference type="PROSITE" id="PS00512">
    <property type="entry name" value="ALPHA_GALACTOSIDASE"/>
    <property type="match status" value="1"/>
</dbReference>
<comment type="caution">
    <text evidence="16">The sequence shown here is derived from an EMBL/GenBank/DDBJ whole genome shotgun (WGS) entry which is preliminary data.</text>
</comment>
<dbReference type="Pfam" id="PF17801">
    <property type="entry name" value="Melibiase_C"/>
    <property type="match status" value="1"/>
</dbReference>